<keyword evidence="6" id="KW-0805">Transcription regulation</keyword>
<evidence type="ECO:0000256" key="9">
    <source>
        <dbReference type="ARBA" id="ARBA00023242"/>
    </source>
</evidence>
<feature type="domain" description="Rrn7/TAF1B C-terminal cyclin" evidence="12">
    <location>
        <begin position="260"/>
        <end position="407"/>
    </location>
</feature>
<proteinExistence type="inferred from homology"/>
<evidence type="ECO:0000256" key="2">
    <source>
        <dbReference type="ARBA" id="ARBA00006899"/>
    </source>
</evidence>
<evidence type="ECO:0000259" key="12">
    <source>
        <dbReference type="Pfam" id="PF20645"/>
    </source>
</evidence>
<keyword evidence="3" id="KW-0479">Metal-binding</keyword>
<keyword evidence="5" id="KW-0862">Zinc</keyword>
<dbReference type="InterPro" id="IPR033599">
    <property type="entry name" value="TAF1B/Rrn7"/>
</dbReference>
<evidence type="ECO:0000313" key="13">
    <source>
        <dbReference type="EMBL" id="KXN65374.1"/>
    </source>
</evidence>
<feature type="region of interest" description="Disordered" evidence="10">
    <location>
        <begin position="446"/>
        <end position="469"/>
    </location>
</feature>
<dbReference type="Proteomes" id="UP000070444">
    <property type="component" value="Unassembled WGS sequence"/>
</dbReference>
<dbReference type="STRING" id="796925.A0A137NRM7"/>
<accession>A0A137NRM7</accession>
<evidence type="ECO:0000256" key="8">
    <source>
        <dbReference type="ARBA" id="ARBA00023163"/>
    </source>
</evidence>
<dbReference type="GO" id="GO:0008270">
    <property type="term" value="F:zinc ion binding"/>
    <property type="evidence" value="ECO:0007669"/>
    <property type="project" value="UniProtKB-KW"/>
</dbReference>
<reference evidence="13 14" key="1">
    <citation type="journal article" date="2015" name="Genome Biol. Evol.">
        <title>Phylogenomic analyses indicate that early fungi evolved digesting cell walls of algal ancestors of land plants.</title>
        <authorList>
            <person name="Chang Y."/>
            <person name="Wang S."/>
            <person name="Sekimoto S."/>
            <person name="Aerts A.L."/>
            <person name="Choi C."/>
            <person name="Clum A."/>
            <person name="LaButti K.M."/>
            <person name="Lindquist E.A."/>
            <person name="Yee Ngan C."/>
            <person name="Ohm R.A."/>
            <person name="Salamov A.A."/>
            <person name="Grigoriev I.V."/>
            <person name="Spatafora J.W."/>
            <person name="Berbee M.L."/>
        </authorList>
    </citation>
    <scope>NUCLEOTIDE SEQUENCE [LARGE SCALE GENOMIC DNA]</scope>
    <source>
        <strain evidence="13 14">NRRL 28638</strain>
    </source>
</reference>
<evidence type="ECO:0000256" key="10">
    <source>
        <dbReference type="SAM" id="MobiDB-lite"/>
    </source>
</evidence>
<dbReference type="OrthoDB" id="428577at2759"/>
<evidence type="ECO:0000256" key="7">
    <source>
        <dbReference type="ARBA" id="ARBA00023125"/>
    </source>
</evidence>
<evidence type="ECO:0000256" key="1">
    <source>
        <dbReference type="ARBA" id="ARBA00004604"/>
    </source>
</evidence>
<dbReference type="GO" id="GO:0042790">
    <property type="term" value="P:nucleolar large rRNA transcription by RNA polymerase I"/>
    <property type="evidence" value="ECO:0007669"/>
    <property type="project" value="TreeGrafter"/>
</dbReference>
<name>A0A137NRM7_CONC2</name>
<keyword evidence="8" id="KW-0804">Transcription</keyword>
<keyword evidence="4" id="KW-0863">Zinc-finger</keyword>
<dbReference type="Pfam" id="PF20644">
    <property type="entry name" value="Rrn7_cyclin_N"/>
    <property type="match status" value="1"/>
</dbReference>
<evidence type="ECO:0000256" key="4">
    <source>
        <dbReference type="ARBA" id="ARBA00022771"/>
    </source>
</evidence>
<feature type="domain" description="Rrn7/TAF1B N-terminal cyclin" evidence="11">
    <location>
        <begin position="82"/>
        <end position="242"/>
    </location>
</feature>
<organism evidence="13 14">
    <name type="scientific">Conidiobolus coronatus (strain ATCC 28846 / CBS 209.66 / NRRL 28638)</name>
    <name type="common">Delacroixia coronata</name>
    <dbReference type="NCBI Taxonomy" id="796925"/>
    <lineage>
        <taxon>Eukaryota</taxon>
        <taxon>Fungi</taxon>
        <taxon>Fungi incertae sedis</taxon>
        <taxon>Zoopagomycota</taxon>
        <taxon>Entomophthoromycotina</taxon>
        <taxon>Entomophthoromycetes</taxon>
        <taxon>Entomophthorales</taxon>
        <taxon>Ancylistaceae</taxon>
        <taxon>Conidiobolus</taxon>
    </lineage>
</organism>
<feature type="region of interest" description="Disordered" evidence="10">
    <location>
        <begin position="150"/>
        <end position="176"/>
    </location>
</feature>
<dbReference type="InterPro" id="IPR048540">
    <property type="entry name" value="Rrn7_cyclin_N"/>
</dbReference>
<dbReference type="Pfam" id="PF20645">
    <property type="entry name" value="Rrn7_cyclin_C"/>
    <property type="match status" value="1"/>
</dbReference>
<dbReference type="PANTHER" id="PTHR31576">
    <property type="entry name" value="TATA BOX-BINDING PROTEIN-ASSOCIATED FACTOR RNA POLYMERASE I SUBUNIT B"/>
    <property type="match status" value="1"/>
</dbReference>
<keyword evidence="7" id="KW-0238">DNA-binding</keyword>
<evidence type="ECO:0008006" key="15">
    <source>
        <dbReference type="Google" id="ProtNLM"/>
    </source>
</evidence>
<keyword evidence="9" id="KW-0539">Nucleus</keyword>
<dbReference type="InterPro" id="IPR048538">
    <property type="entry name" value="Rrn7_cyclin_C"/>
</dbReference>
<dbReference type="OMA" id="MAYESAM"/>
<evidence type="ECO:0000256" key="3">
    <source>
        <dbReference type="ARBA" id="ARBA00022723"/>
    </source>
</evidence>
<dbReference type="EMBL" id="KQ964895">
    <property type="protein sequence ID" value="KXN65374.1"/>
    <property type="molecule type" value="Genomic_DNA"/>
</dbReference>
<dbReference type="GO" id="GO:0001164">
    <property type="term" value="F:RNA polymerase I core promoter sequence-specific DNA binding"/>
    <property type="evidence" value="ECO:0007669"/>
    <property type="project" value="InterPro"/>
</dbReference>
<keyword evidence="14" id="KW-1185">Reference proteome</keyword>
<comment type="similarity">
    <text evidence="2">Belongs to the RRN7/TAF1B family.</text>
</comment>
<dbReference type="PANTHER" id="PTHR31576:SF2">
    <property type="entry name" value="TATA BOX-BINDING PROTEIN-ASSOCIATED FACTOR RNA POLYMERASE I SUBUNIT B"/>
    <property type="match status" value="1"/>
</dbReference>
<sequence>MENTRREEAPCAVCGTDRFSIDALGFKFCIYGHQVEGFQEEGLDFDQLGTMKRIYVNKGKRKQQANDFYFGSNYKFLQLQLFQYVLHLQCQYLIEKHGFPKEFEDAVKEIFLLFINWNDELFIDVDKLGHPVPRKLNVLVKDQTERDLEDMAMSSSNGESDDDEVEENKEKPSKFKGNRHLHGIKIFKEGKPKKIGEITLPWTLSFLYLGAKAVNLDILLLDLQQLALNNQLPYRNITSQIPESYYERYKFYALMSGTIPTHEKLEQLTSYLSIVMLENYEIKFSPLNPALVIYRICSHFELPPIYFNSVYYIYLKLGIYTNYDKFEPKGTPMSNLLAVFIIVLKLVFGFDGHLRYPDPIFKLESTNCDEILTKFETLNKNYFDKLKPKDITEYIERFQQNSEETVNKLKELFEEDNYQRFEPGAHKKTMIDGTPNNIIMRLLKSTQSTNKSPDTNNTSSTSKPNSTFKLSINPPNPDELIEPGANYSIFPASVTNYSDLPSYYLRLLTVVSDYSQLSLFKLGVVVKFIENELFKLEN</sequence>
<evidence type="ECO:0000259" key="11">
    <source>
        <dbReference type="Pfam" id="PF20644"/>
    </source>
</evidence>
<feature type="compositionally biased region" description="Low complexity" evidence="10">
    <location>
        <begin position="448"/>
        <end position="467"/>
    </location>
</feature>
<evidence type="ECO:0000256" key="5">
    <source>
        <dbReference type="ARBA" id="ARBA00022833"/>
    </source>
</evidence>
<dbReference type="GO" id="GO:0070860">
    <property type="term" value="C:RNA polymerase I core factor complex"/>
    <property type="evidence" value="ECO:0007669"/>
    <property type="project" value="InterPro"/>
</dbReference>
<comment type="subcellular location">
    <subcellularLocation>
        <location evidence="1">Nucleus</location>
        <location evidence="1">Nucleolus</location>
    </subcellularLocation>
</comment>
<evidence type="ECO:0000313" key="14">
    <source>
        <dbReference type="Proteomes" id="UP000070444"/>
    </source>
</evidence>
<evidence type="ECO:0000256" key="6">
    <source>
        <dbReference type="ARBA" id="ARBA00023015"/>
    </source>
</evidence>
<dbReference type="AlphaFoldDB" id="A0A137NRM7"/>
<gene>
    <name evidence="13" type="ORF">CONCODRAFT_13047</name>
</gene>
<protein>
    <recommendedName>
        <fullName evidence="15">RRN7-type domain-containing protein</fullName>
    </recommendedName>
</protein>